<feature type="signal peptide" evidence="1">
    <location>
        <begin position="1"/>
        <end position="29"/>
    </location>
</feature>
<reference evidence="2 3" key="1">
    <citation type="submission" date="2021-03" db="EMBL/GenBank/DDBJ databases">
        <title>Sequencing the genomes of 1000 actinobacteria strains.</title>
        <authorList>
            <person name="Klenk H.-P."/>
        </authorList>
    </citation>
    <scope>NUCLEOTIDE SEQUENCE [LARGE SCALE GENOMIC DNA]</scope>
    <source>
        <strain evidence="2 3">DSM 45516</strain>
    </source>
</reference>
<dbReference type="RefSeq" id="WP_209884240.1">
    <property type="nucleotide sequence ID" value="NZ_JAGGMR010000001.1"/>
</dbReference>
<dbReference type="PROSITE" id="PS51257">
    <property type="entry name" value="PROKAR_LIPOPROTEIN"/>
    <property type="match status" value="1"/>
</dbReference>
<name>A0ABS4Q790_9NOCA</name>
<protein>
    <submittedName>
        <fullName evidence="2">Membrane protein</fullName>
    </submittedName>
</protein>
<proteinExistence type="predicted"/>
<sequence length="391" mass="39087">MIGKRSRPVLFAVSLLLAGALGGTVAACAVFSDDAPTGIAVIDTDTGPVGAGVVKALEQDGRGYEWTMAKPGEASTEDYAAVITLPADLTTSMGSLAGAQPQRAKVTVATHDDADPNLVNGATNEVTHLIGASGVDAALAAVAQARTQLSNVQFTAQLLAAGVNSAAASAGQFGSGAQEMLGFLDYAKSGSAQLTSAIALLNDTVDGAALQANQLAQALDSTGLTIGQVQQSASAVSTGLEQILPMLRALPFAGDPAVADIITKLEGLRAVSGQAGSQLAGLDLLVGGAVDPNTDLGALLRTVVGRLQSASAQLNEGAKLAEGLPQLADQGGAMVTGAISQLTAGVTQLQTIVDNLNTQTGKAMAALPMRGTAQQSALALALTDPVEIVRE</sequence>
<organism evidence="2 3">
    <name type="scientific">Nocardia goodfellowii</name>
    <dbReference type="NCBI Taxonomy" id="882446"/>
    <lineage>
        <taxon>Bacteria</taxon>
        <taxon>Bacillati</taxon>
        <taxon>Actinomycetota</taxon>
        <taxon>Actinomycetes</taxon>
        <taxon>Mycobacteriales</taxon>
        <taxon>Nocardiaceae</taxon>
        <taxon>Nocardia</taxon>
    </lineage>
</organism>
<accession>A0ABS4Q790</accession>
<evidence type="ECO:0000313" key="3">
    <source>
        <dbReference type="Proteomes" id="UP001519325"/>
    </source>
</evidence>
<gene>
    <name evidence="2" type="ORF">BJ987_000464</name>
</gene>
<dbReference type="EMBL" id="JAGGMR010000001">
    <property type="protein sequence ID" value="MBP2187563.1"/>
    <property type="molecule type" value="Genomic_DNA"/>
</dbReference>
<evidence type="ECO:0000313" key="2">
    <source>
        <dbReference type="EMBL" id="MBP2187563.1"/>
    </source>
</evidence>
<feature type="chain" id="PRO_5045245712" evidence="1">
    <location>
        <begin position="30"/>
        <end position="391"/>
    </location>
</feature>
<comment type="caution">
    <text evidence="2">The sequence shown here is derived from an EMBL/GenBank/DDBJ whole genome shotgun (WGS) entry which is preliminary data.</text>
</comment>
<evidence type="ECO:0000256" key="1">
    <source>
        <dbReference type="SAM" id="SignalP"/>
    </source>
</evidence>
<keyword evidence="1" id="KW-0732">Signal</keyword>
<dbReference type="Proteomes" id="UP001519325">
    <property type="component" value="Unassembled WGS sequence"/>
</dbReference>
<keyword evidence="3" id="KW-1185">Reference proteome</keyword>